<protein>
    <submittedName>
        <fullName evidence="2">N-acylmannosamine kinase</fullName>
    </submittedName>
</protein>
<dbReference type="Pfam" id="PF00480">
    <property type="entry name" value="ROK"/>
    <property type="match status" value="1"/>
</dbReference>
<dbReference type="PROSITE" id="PS01125">
    <property type="entry name" value="ROK"/>
    <property type="match status" value="1"/>
</dbReference>
<dbReference type="PANTHER" id="PTHR18964">
    <property type="entry name" value="ROK (REPRESSOR, ORF, KINASE) FAMILY"/>
    <property type="match status" value="1"/>
</dbReference>
<organism evidence="2 3">
    <name type="scientific">Tengunoibacter tsumagoiensis</name>
    <dbReference type="NCBI Taxonomy" id="2014871"/>
    <lineage>
        <taxon>Bacteria</taxon>
        <taxon>Bacillati</taxon>
        <taxon>Chloroflexota</taxon>
        <taxon>Ktedonobacteria</taxon>
        <taxon>Ktedonobacterales</taxon>
        <taxon>Dictyobacteraceae</taxon>
        <taxon>Tengunoibacter</taxon>
    </lineage>
</organism>
<dbReference type="Gene3D" id="3.30.420.40">
    <property type="match status" value="2"/>
</dbReference>
<dbReference type="AlphaFoldDB" id="A0A401ZWD1"/>
<dbReference type="PANTHER" id="PTHR18964:SF149">
    <property type="entry name" value="BIFUNCTIONAL UDP-N-ACETYLGLUCOSAMINE 2-EPIMERASE_N-ACETYLMANNOSAMINE KINASE"/>
    <property type="match status" value="1"/>
</dbReference>
<comment type="similarity">
    <text evidence="1">Belongs to the ROK (NagC/XylR) family.</text>
</comment>
<evidence type="ECO:0000313" key="2">
    <source>
        <dbReference type="EMBL" id="GCE11112.1"/>
    </source>
</evidence>
<dbReference type="InterPro" id="IPR049874">
    <property type="entry name" value="ROK_cs"/>
</dbReference>
<dbReference type="SUPFAM" id="SSF53067">
    <property type="entry name" value="Actin-like ATPase domain"/>
    <property type="match status" value="1"/>
</dbReference>
<keyword evidence="2" id="KW-0808">Transferase</keyword>
<dbReference type="InterPro" id="IPR000600">
    <property type="entry name" value="ROK"/>
</dbReference>
<dbReference type="InterPro" id="IPR043129">
    <property type="entry name" value="ATPase_NBD"/>
</dbReference>
<keyword evidence="2" id="KW-0418">Kinase</keyword>
<name>A0A401ZWD1_9CHLR</name>
<evidence type="ECO:0000256" key="1">
    <source>
        <dbReference type="ARBA" id="ARBA00006479"/>
    </source>
</evidence>
<sequence>MLGLYNYMKAENKVRTHNLPEEAPLVIGIDLGGTQIRTAVLRGATLLSRVNLLTGENPSPERVIPRMFESVEEALLKANISLSQIAGIGIGAPGPLNGRTGIVYSPPNLPGWTNFPLRNAFAERFQIPIFVENDANAAALGEHMFGAGKGSNEMVYVTVSTGVGGGVISQGQLLQGITGSAAELGHMTIDWHGPRCNCGNYGCLESFSSGTAIARQANELISLGKADDLLSYALAHQPAHASANTPADNSTLAVTTPLHVNARMVAEAALAGIPVAQQIITLAGEALGVGLVNILHIFNPELIILGGGVSQIGAPLLDPARRIMRERAMTVPCQSATIVMAQLGSDVGLVGAGSLVYYHQ</sequence>
<evidence type="ECO:0000313" key="3">
    <source>
        <dbReference type="Proteomes" id="UP000287352"/>
    </source>
</evidence>
<comment type="caution">
    <text evidence="2">The sequence shown here is derived from an EMBL/GenBank/DDBJ whole genome shotgun (WGS) entry which is preliminary data.</text>
</comment>
<dbReference type="GO" id="GO:0016301">
    <property type="term" value="F:kinase activity"/>
    <property type="evidence" value="ECO:0007669"/>
    <property type="project" value="UniProtKB-KW"/>
</dbReference>
<dbReference type="EMBL" id="BIFR01000001">
    <property type="protein sequence ID" value="GCE11112.1"/>
    <property type="molecule type" value="Genomic_DNA"/>
</dbReference>
<dbReference type="Proteomes" id="UP000287352">
    <property type="component" value="Unassembled WGS sequence"/>
</dbReference>
<accession>A0A401ZWD1</accession>
<reference evidence="3" key="1">
    <citation type="submission" date="2018-12" db="EMBL/GenBank/DDBJ databases">
        <title>Tengunoibacter tsumagoiensis gen. nov., sp. nov., Dictyobacter kobayashii sp. nov., D. alpinus sp. nov., and D. joshuensis sp. nov. and description of Dictyobacteraceae fam. nov. within the order Ktedonobacterales isolated from Tengu-no-mugimeshi.</title>
        <authorList>
            <person name="Wang C.M."/>
            <person name="Zheng Y."/>
            <person name="Sakai Y."/>
            <person name="Toyoda A."/>
            <person name="Minakuchi Y."/>
            <person name="Abe K."/>
            <person name="Yokota A."/>
            <person name="Yabe S."/>
        </authorList>
    </citation>
    <scope>NUCLEOTIDE SEQUENCE [LARGE SCALE GENOMIC DNA]</scope>
    <source>
        <strain evidence="3">Uno3</strain>
    </source>
</reference>
<proteinExistence type="inferred from homology"/>
<keyword evidence="3" id="KW-1185">Reference proteome</keyword>
<gene>
    <name evidence="2" type="ORF">KTT_09710</name>
</gene>